<dbReference type="Pfam" id="PF00990">
    <property type="entry name" value="GGDEF"/>
    <property type="match status" value="1"/>
</dbReference>
<feature type="domain" description="PAC" evidence="6">
    <location>
        <begin position="236"/>
        <end position="288"/>
    </location>
</feature>
<dbReference type="NCBIfam" id="TIGR00229">
    <property type="entry name" value="sensory_box"/>
    <property type="match status" value="1"/>
</dbReference>
<evidence type="ECO:0000259" key="6">
    <source>
        <dbReference type="PROSITE" id="PS50113"/>
    </source>
</evidence>
<dbReference type="CDD" id="cd00130">
    <property type="entry name" value="PAS"/>
    <property type="match status" value="1"/>
</dbReference>
<dbReference type="AlphaFoldDB" id="A0A1V2H665"/>
<keyword evidence="10" id="KW-1185">Reference proteome</keyword>
<feature type="region of interest" description="Disordered" evidence="3">
    <location>
        <begin position="728"/>
        <end position="787"/>
    </location>
</feature>
<feature type="domain" description="PAS" evidence="5">
    <location>
        <begin position="162"/>
        <end position="206"/>
    </location>
</feature>
<dbReference type="InterPro" id="IPR035919">
    <property type="entry name" value="EAL_sf"/>
</dbReference>
<evidence type="ECO:0000256" key="2">
    <source>
        <dbReference type="SAM" id="Coils"/>
    </source>
</evidence>
<dbReference type="InterPro" id="IPR001789">
    <property type="entry name" value="Sig_transdc_resp-reg_receiver"/>
</dbReference>
<proteinExistence type="predicted"/>
<feature type="domain" description="GGDEF" evidence="8">
    <location>
        <begin position="320"/>
        <end position="453"/>
    </location>
</feature>
<protein>
    <submittedName>
        <fullName evidence="9">Diguanylate cyclase</fullName>
    </submittedName>
</protein>
<dbReference type="Pfam" id="PF00563">
    <property type="entry name" value="EAL"/>
    <property type="match status" value="1"/>
</dbReference>
<comment type="caution">
    <text evidence="9">The sequence shown here is derived from an EMBL/GenBank/DDBJ whole genome shotgun (WGS) entry which is preliminary data.</text>
</comment>
<dbReference type="GO" id="GO:0003824">
    <property type="term" value="F:catalytic activity"/>
    <property type="evidence" value="ECO:0007669"/>
    <property type="project" value="UniProtKB-ARBA"/>
</dbReference>
<dbReference type="InterPro" id="IPR013656">
    <property type="entry name" value="PAS_4"/>
</dbReference>
<evidence type="ECO:0000256" key="1">
    <source>
        <dbReference type="PROSITE-ProRule" id="PRU00169"/>
    </source>
</evidence>
<dbReference type="SMART" id="SM00052">
    <property type="entry name" value="EAL"/>
    <property type="match status" value="1"/>
</dbReference>
<keyword evidence="1" id="KW-0597">Phosphoprotein</keyword>
<dbReference type="CDD" id="cd01948">
    <property type="entry name" value="EAL"/>
    <property type="match status" value="1"/>
</dbReference>
<feature type="domain" description="EAL" evidence="7">
    <location>
        <begin position="462"/>
        <end position="716"/>
    </location>
</feature>
<accession>A0A1V2H665</accession>
<dbReference type="InterPro" id="IPR000700">
    <property type="entry name" value="PAS-assoc_C"/>
</dbReference>
<dbReference type="Pfam" id="PF00072">
    <property type="entry name" value="Response_reg"/>
    <property type="match status" value="1"/>
</dbReference>
<feature type="compositionally biased region" description="Pro residues" evidence="3">
    <location>
        <begin position="751"/>
        <end position="760"/>
    </location>
</feature>
<dbReference type="RefSeq" id="WP_076956367.1">
    <property type="nucleotide sequence ID" value="NZ_MLCO01000037.1"/>
</dbReference>
<dbReference type="InterPro" id="IPR052155">
    <property type="entry name" value="Biofilm_reg_signaling"/>
</dbReference>
<reference evidence="9 10" key="1">
    <citation type="submission" date="2016-10" db="EMBL/GenBank/DDBJ databases">
        <title>Draft Genome sequence of Roseomonas sp. strain M3.</title>
        <authorList>
            <person name="Subhash Y."/>
            <person name="Lee S."/>
        </authorList>
    </citation>
    <scope>NUCLEOTIDE SEQUENCE [LARGE SCALE GENOMIC DNA]</scope>
    <source>
        <strain evidence="9 10">M3</strain>
    </source>
</reference>
<dbReference type="InterPro" id="IPR011006">
    <property type="entry name" value="CheY-like_superfamily"/>
</dbReference>
<feature type="modified residue" description="4-aspartylphosphate" evidence="1">
    <location>
        <position position="54"/>
    </location>
</feature>
<dbReference type="PROSITE" id="PS50887">
    <property type="entry name" value="GGDEF"/>
    <property type="match status" value="1"/>
</dbReference>
<dbReference type="CDD" id="cd01949">
    <property type="entry name" value="GGDEF"/>
    <property type="match status" value="1"/>
</dbReference>
<dbReference type="Gene3D" id="3.30.450.20">
    <property type="entry name" value="PAS domain"/>
    <property type="match status" value="1"/>
</dbReference>
<dbReference type="CDD" id="cd17551">
    <property type="entry name" value="REC_RpfG-like"/>
    <property type="match status" value="1"/>
</dbReference>
<dbReference type="PROSITE" id="PS50883">
    <property type="entry name" value="EAL"/>
    <property type="match status" value="1"/>
</dbReference>
<dbReference type="GO" id="GO:0000160">
    <property type="term" value="P:phosphorelay signal transduction system"/>
    <property type="evidence" value="ECO:0007669"/>
    <property type="project" value="InterPro"/>
</dbReference>
<dbReference type="PANTHER" id="PTHR44757">
    <property type="entry name" value="DIGUANYLATE CYCLASE DGCP"/>
    <property type="match status" value="1"/>
</dbReference>
<evidence type="ECO:0000259" key="5">
    <source>
        <dbReference type="PROSITE" id="PS50112"/>
    </source>
</evidence>
<dbReference type="Proteomes" id="UP000188879">
    <property type="component" value="Unassembled WGS sequence"/>
</dbReference>
<evidence type="ECO:0000256" key="3">
    <source>
        <dbReference type="SAM" id="MobiDB-lite"/>
    </source>
</evidence>
<dbReference type="FunFam" id="3.30.70.270:FF:000001">
    <property type="entry name" value="Diguanylate cyclase domain protein"/>
    <property type="match status" value="1"/>
</dbReference>
<dbReference type="PROSITE" id="PS50110">
    <property type="entry name" value="RESPONSE_REGULATORY"/>
    <property type="match status" value="1"/>
</dbReference>
<dbReference type="NCBIfam" id="TIGR00254">
    <property type="entry name" value="GGDEF"/>
    <property type="match status" value="1"/>
</dbReference>
<dbReference type="InterPro" id="IPR000160">
    <property type="entry name" value="GGDEF_dom"/>
</dbReference>
<dbReference type="PROSITE" id="PS50112">
    <property type="entry name" value="PAS"/>
    <property type="match status" value="1"/>
</dbReference>
<dbReference type="SMART" id="SM00448">
    <property type="entry name" value="REC"/>
    <property type="match status" value="1"/>
</dbReference>
<dbReference type="InterPro" id="IPR029787">
    <property type="entry name" value="Nucleotide_cyclase"/>
</dbReference>
<evidence type="ECO:0000259" key="4">
    <source>
        <dbReference type="PROSITE" id="PS50110"/>
    </source>
</evidence>
<dbReference type="SUPFAM" id="SSF52172">
    <property type="entry name" value="CheY-like"/>
    <property type="match status" value="1"/>
</dbReference>
<sequence length="787" mass="86454">MATILILDDRTTNRDIFARLALSLDKDVHVQAFGDPHEALRWLGQNSVDLVVTDFRMPEMDGAEFTRRLRGLKPAGSGAASVVDVPVIVITAYNDRAYRMRALEAGATDFLLSPVDHYEFLTRARNLLRMRWQQQVIERRAESLEQELEHTARSHEELLRDSRAALAQVIDTVPAMISAADRQGRCVFVNAAQASFVGQPPDTLVGHDIERLFGHERALRSRALDQLVFETGMALPGREEETTSPEGLPRIFVTTKAPLHNARGEVVSVLTTSLEITDRKLAERRLGHMAHHDALTGLPNRAFLRDRLRRELARGRRGDHVFALLFLDLDRFKAVNDALGHHLGDELLRAVAQRLKATVREDDIVARLGGDEFAIVQTGINGAEEADALAGRVIAALSEPVVCEGHSLSAGASIGITLYPRDGTDPDELLRNADLAMYRAKAEGRNAWRFFAAAMDARAREAMQIEADLRAGLARGEFVLHYQPQIDLRTNRITGAEALLRWRRSGQRLSTPGTFLAIAEETGLIVPINEWVLLEACRQAAAWREAGLPPVCMGVNLSPVQFRRQDVQALVMRVLEETGLPPDLLDLELTEGILMDQAPETVAGLQALRALGIRISVDDFGTGYSSLNYVKSFPVDRLKIDQSFVRGMTSEPNDAAIVRTIVELGHMLRLQVIAEGVETEAQLARLKSEGCDEVQGFYFSEAVPAEAFAQLLRQPQARPRVEREVVVPLDRGTEEPPPPVLPPELSGSPLLPLPAAPPSGKPAARVIGNATESNPPATRPAAAGSGD</sequence>
<dbReference type="SMART" id="SM00267">
    <property type="entry name" value="GGDEF"/>
    <property type="match status" value="1"/>
</dbReference>
<evidence type="ECO:0000259" key="8">
    <source>
        <dbReference type="PROSITE" id="PS50887"/>
    </source>
</evidence>
<organism evidence="9 10">
    <name type="scientific">Teichococcus deserti</name>
    <dbReference type="NCBI Taxonomy" id="1817963"/>
    <lineage>
        <taxon>Bacteria</taxon>
        <taxon>Pseudomonadati</taxon>
        <taxon>Pseudomonadota</taxon>
        <taxon>Alphaproteobacteria</taxon>
        <taxon>Acetobacterales</taxon>
        <taxon>Roseomonadaceae</taxon>
        <taxon>Roseomonas</taxon>
    </lineage>
</organism>
<dbReference type="Pfam" id="PF08448">
    <property type="entry name" value="PAS_4"/>
    <property type="match status" value="1"/>
</dbReference>
<evidence type="ECO:0000259" key="7">
    <source>
        <dbReference type="PROSITE" id="PS50883"/>
    </source>
</evidence>
<dbReference type="InterPro" id="IPR001633">
    <property type="entry name" value="EAL_dom"/>
</dbReference>
<evidence type="ECO:0000313" key="9">
    <source>
        <dbReference type="EMBL" id="ONG56666.1"/>
    </source>
</evidence>
<dbReference type="Gene3D" id="3.30.70.270">
    <property type="match status" value="1"/>
</dbReference>
<dbReference type="SMART" id="SM00091">
    <property type="entry name" value="PAS"/>
    <property type="match status" value="1"/>
</dbReference>
<evidence type="ECO:0000313" key="10">
    <source>
        <dbReference type="Proteomes" id="UP000188879"/>
    </source>
</evidence>
<dbReference type="PROSITE" id="PS50113">
    <property type="entry name" value="PAC"/>
    <property type="match status" value="1"/>
</dbReference>
<dbReference type="InterPro" id="IPR043128">
    <property type="entry name" value="Rev_trsase/Diguanyl_cyclase"/>
</dbReference>
<name>A0A1V2H665_9PROT</name>
<dbReference type="SUPFAM" id="SSF55073">
    <property type="entry name" value="Nucleotide cyclase"/>
    <property type="match status" value="1"/>
</dbReference>
<dbReference type="InterPro" id="IPR035965">
    <property type="entry name" value="PAS-like_dom_sf"/>
</dbReference>
<dbReference type="Gene3D" id="3.40.50.2300">
    <property type="match status" value="1"/>
</dbReference>
<dbReference type="SUPFAM" id="SSF55785">
    <property type="entry name" value="PYP-like sensor domain (PAS domain)"/>
    <property type="match status" value="1"/>
</dbReference>
<dbReference type="InterPro" id="IPR000014">
    <property type="entry name" value="PAS"/>
</dbReference>
<gene>
    <name evidence="9" type="ORF">BKE38_05425</name>
</gene>
<dbReference type="SUPFAM" id="SSF141868">
    <property type="entry name" value="EAL domain-like"/>
    <property type="match status" value="1"/>
</dbReference>
<dbReference type="Gene3D" id="3.20.20.450">
    <property type="entry name" value="EAL domain"/>
    <property type="match status" value="1"/>
</dbReference>
<dbReference type="EMBL" id="MLCO01000037">
    <property type="protein sequence ID" value="ONG56666.1"/>
    <property type="molecule type" value="Genomic_DNA"/>
</dbReference>
<feature type="domain" description="Response regulatory" evidence="4">
    <location>
        <begin position="3"/>
        <end position="128"/>
    </location>
</feature>
<dbReference type="OrthoDB" id="9793210at2"/>
<feature type="coiled-coil region" evidence="2">
    <location>
        <begin position="134"/>
        <end position="161"/>
    </location>
</feature>
<keyword evidence="2" id="KW-0175">Coiled coil</keyword>
<dbReference type="PANTHER" id="PTHR44757:SF2">
    <property type="entry name" value="BIOFILM ARCHITECTURE MAINTENANCE PROTEIN MBAA"/>
    <property type="match status" value="1"/>
</dbReference>